<reference evidence="3" key="1">
    <citation type="submission" date="2022-03" db="EMBL/GenBank/DDBJ databases">
        <title>Draft genome sequence of Aduncisulcus paluster, a free-living microaerophilic Fornicata.</title>
        <authorList>
            <person name="Yuyama I."/>
            <person name="Kume K."/>
            <person name="Tamura T."/>
            <person name="Inagaki Y."/>
            <person name="Hashimoto T."/>
        </authorList>
    </citation>
    <scope>NUCLEOTIDE SEQUENCE</scope>
    <source>
        <strain evidence="3">NY0171</strain>
    </source>
</reference>
<feature type="region of interest" description="Disordered" evidence="1">
    <location>
        <begin position="253"/>
        <end position="275"/>
    </location>
</feature>
<feature type="transmembrane region" description="Helical" evidence="2">
    <location>
        <begin position="127"/>
        <end position="160"/>
    </location>
</feature>
<feature type="transmembrane region" description="Helical" evidence="2">
    <location>
        <begin position="82"/>
        <end position="107"/>
    </location>
</feature>
<evidence type="ECO:0000313" key="3">
    <source>
        <dbReference type="EMBL" id="GKT23246.1"/>
    </source>
</evidence>
<organism evidence="3 4">
    <name type="scientific">Aduncisulcus paluster</name>
    <dbReference type="NCBI Taxonomy" id="2918883"/>
    <lineage>
        <taxon>Eukaryota</taxon>
        <taxon>Metamonada</taxon>
        <taxon>Carpediemonas-like organisms</taxon>
        <taxon>Aduncisulcus</taxon>
    </lineage>
</organism>
<proteinExistence type="predicted"/>
<dbReference type="Proteomes" id="UP001057375">
    <property type="component" value="Unassembled WGS sequence"/>
</dbReference>
<keyword evidence="2" id="KW-1133">Transmembrane helix</keyword>
<protein>
    <recommendedName>
        <fullName evidence="5">Transmembrane protein</fullName>
    </recommendedName>
</protein>
<feature type="transmembrane region" description="Helical" evidence="2">
    <location>
        <begin position="183"/>
        <end position="207"/>
    </location>
</feature>
<keyword evidence="2" id="KW-0472">Membrane</keyword>
<comment type="caution">
    <text evidence="3">The sequence shown here is derived from an EMBL/GenBank/DDBJ whole genome shotgun (WGS) entry which is preliminary data.</text>
</comment>
<accession>A0ABQ5K3F2</accession>
<dbReference type="EMBL" id="BQXS01012452">
    <property type="protein sequence ID" value="GKT23246.1"/>
    <property type="molecule type" value="Genomic_DNA"/>
</dbReference>
<gene>
    <name evidence="3" type="ORF">ADUPG1_012367</name>
</gene>
<evidence type="ECO:0000256" key="2">
    <source>
        <dbReference type="SAM" id="Phobius"/>
    </source>
</evidence>
<name>A0ABQ5K3F2_9EUKA</name>
<sequence length="287" mass="32483">MEANCSRKRKRTDLPTTNKKFTMSMPIPQKSYNPIKFGALYGEAFRIFKENWTHVMLLGLEYAVFIDIISAFFEIRSTGWRWIWALIFVIFLNMPMIMSVFHSLSNLVLRGKNTHIWDSIGELGSQFLVLIVFGVILSVLMPWLLTVSILMLCCSILIHLERGEGFEESLKQGWRIGAAHSNWIQMLIHGIILGAVNVIVAIPAICLRYIPSAGAAGRVFYYILFLPLVFATTFPYTIIMIILMWRQADPDSNPQFQGQPAPIGGYEPQADAPGTVADEYNMGEELV</sequence>
<keyword evidence="4" id="KW-1185">Reference proteome</keyword>
<keyword evidence="2" id="KW-0812">Transmembrane</keyword>
<evidence type="ECO:0000256" key="1">
    <source>
        <dbReference type="SAM" id="MobiDB-lite"/>
    </source>
</evidence>
<evidence type="ECO:0000313" key="4">
    <source>
        <dbReference type="Proteomes" id="UP001057375"/>
    </source>
</evidence>
<feature type="transmembrane region" description="Helical" evidence="2">
    <location>
        <begin position="55"/>
        <end position="76"/>
    </location>
</feature>
<feature type="transmembrane region" description="Helical" evidence="2">
    <location>
        <begin position="219"/>
        <end position="245"/>
    </location>
</feature>
<evidence type="ECO:0008006" key="5">
    <source>
        <dbReference type="Google" id="ProtNLM"/>
    </source>
</evidence>